<dbReference type="EMBL" id="CP038802">
    <property type="protein sequence ID" value="UTY27906.1"/>
    <property type="molecule type" value="Genomic_DNA"/>
</dbReference>
<protein>
    <submittedName>
        <fullName evidence="2">Nucleoside-triphosphatase</fullName>
    </submittedName>
</protein>
<keyword evidence="4" id="KW-1185">Reference proteome</keyword>
<dbReference type="KEGG" id="tpk:JO40_07525"/>
<dbReference type="AlphaFoldDB" id="A0AAE9MQX5"/>
<dbReference type="EMBL" id="CP038804">
    <property type="protein sequence ID" value="UTY32819.1"/>
    <property type="molecule type" value="Genomic_DNA"/>
</dbReference>
<evidence type="ECO:0000313" key="2">
    <source>
        <dbReference type="EMBL" id="UTY32819.1"/>
    </source>
</evidence>
<dbReference type="Proteomes" id="UP001058682">
    <property type="component" value="Chromosome"/>
</dbReference>
<dbReference type="Proteomes" id="UP001059401">
    <property type="component" value="Chromosome"/>
</dbReference>
<gene>
    <name evidence="2" type="ORF">E4N74_01450</name>
    <name evidence="1" type="ORF">E4N76_02105</name>
</gene>
<organism evidence="2 3">
    <name type="scientific">Treponema putidum</name>
    <dbReference type="NCBI Taxonomy" id="221027"/>
    <lineage>
        <taxon>Bacteria</taxon>
        <taxon>Pseudomonadati</taxon>
        <taxon>Spirochaetota</taxon>
        <taxon>Spirochaetia</taxon>
        <taxon>Spirochaetales</taxon>
        <taxon>Treponemataceae</taxon>
        <taxon>Treponema</taxon>
    </lineage>
</organism>
<accession>A0AAE9MQX5</accession>
<evidence type="ECO:0000313" key="3">
    <source>
        <dbReference type="Proteomes" id="UP001058682"/>
    </source>
</evidence>
<evidence type="ECO:0000313" key="1">
    <source>
        <dbReference type="EMBL" id="UTY27906.1"/>
    </source>
</evidence>
<reference evidence="2" key="1">
    <citation type="submission" date="2019-04" db="EMBL/GenBank/DDBJ databases">
        <title>Whole genome sequencing of oral phylogroup 2 treponemes.</title>
        <authorList>
            <person name="Chan Y."/>
            <person name="Zeng H.H."/>
            <person name="Yu X.L."/>
            <person name="Leung W.K."/>
            <person name="Watt R.M."/>
        </authorList>
    </citation>
    <scope>NUCLEOTIDE SEQUENCE</scope>
    <source>
        <strain evidence="2">OMZ 835</strain>
        <strain evidence="1">OMZ 847</strain>
    </source>
</reference>
<name>A0AAE9MQX5_9SPIR</name>
<proteinExistence type="predicted"/>
<evidence type="ECO:0000313" key="4">
    <source>
        <dbReference type="Proteomes" id="UP001059401"/>
    </source>
</evidence>
<sequence length="337" mass="40077">MIISLEKGEEFVNTYNSGNTNSSIKEKIVMEIFEIVYVNLEKFGVYFKDEDLRSDFLFQFYYRIPKILKNYKPSLSSFYTYLTNHLHFYYLTFKCKNIRREINDTVIAGQEGTRWEHLMGEYDLDENFNFYVAEPESKYCKIQKPNSLLPECKISKQELENRRTLYFNMPLEHRKIFLLACKACFFLDDDLIDKIAAEIKIAPELLCSIIQDLKTACFKRFEKINNCICNRNRYYVKIQLFRYLLFHTHNTKCQLDKLCFSLKHNRYLWQKSKKLNKVQLKSPSSRDIQKYINVYKGTIDKNIAKVLKIWYTSGHEDISGIRKYKQKAGSSRAASVS</sequence>
<dbReference type="RefSeq" id="WP_044978737.1">
    <property type="nucleotide sequence ID" value="NZ_CP009228.1"/>
</dbReference>